<reference evidence="3" key="1">
    <citation type="journal article" date="2014" name="PLoS ONE">
        <title>Transcriptome-Based Identification of ABC Transporters in the Western Tarnished Plant Bug Lygus hesperus.</title>
        <authorList>
            <person name="Hull J.J."/>
            <person name="Chaney K."/>
            <person name="Geib S.M."/>
            <person name="Fabrick J.A."/>
            <person name="Brent C.S."/>
            <person name="Walsh D."/>
            <person name="Lavine L.C."/>
        </authorList>
    </citation>
    <scope>NUCLEOTIDE SEQUENCE</scope>
</reference>
<evidence type="ECO:0000313" key="4">
    <source>
        <dbReference type="EMBL" id="JAG13891.1"/>
    </source>
</evidence>
<dbReference type="EMBL" id="GBHO01029713">
    <property type="protein sequence ID" value="JAG13891.1"/>
    <property type="molecule type" value="Transcribed_RNA"/>
</dbReference>
<proteinExistence type="predicted"/>
<evidence type="ECO:0000259" key="2">
    <source>
        <dbReference type="Pfam" id="PF06813"/>
    </source>
</evidence>
<reference evidence="3" key="2">
    <citation type="submission" date="2014-07" db="EMBL/GenBank/DDBJ databases">
        <authorList>
            <person name="Hull J."/>
        </authorList>
    </citation>
    <scope>NUCLEOTIDE SEQUENCE</scope>
</reference>
<protein>
    <recommendedName>
        <fullName evidence="2">Nodulin-like domain-containing protein</fullName>
    </recommendedName>
</protein>
<feature type="transmembrane region" description="Helical" evidence="1">
    <location>
        <begin position="55"/>
        <end position="76"/>
    </location>
</feature>
<dbReference type="Pfam" id="PF06813">
    <property type="entry name" value="Nodulin-like"/>
    <property type="match status" value="1"/>
</dbReference>
<feature type="transmembrane region" description="Helical" evidence="1">
    <location>
        <begin position="82"/>
        <end position="102"/>
    </location>
</feature>
<feature type="domain" description="Nodulin-like" evidence="2">
    <location>
        <begin position="16"/>
        <end position="107"/>
    </location>
</feature>
<feature type="transmembrane region" description="Helical" evidence="1">
    <location>
        <begin position="136"/>
        <end position="158"/>
    </location>
</feature>
<accession>A0A0A9X1K1</accession>
<dbReference type="EMBL" id="GBHO01029715">
    <property type="protein sequence ID" value="JAG13889.1"/>
    <property type="molecule type" value="Transcribed_RNA"/>
</dbReference>
<keyword evidence="1" id="KW-0472">Membrane</keyword>
<dbReference type="InterPro" id="IPR010658">
    <property type="entry name" value="Nodulin-like"/>
</dbReference>
<name>A0A0A9X1K1_LYGHE</name>
<keyword evidence="1" id="KW-0812">Transmembrane</keyword>
<sequence>MLVVFANEDRPLLSTNVAVVTIFYAISQFSASFYESGTILTNLKMFSCYQGRVVLIQKTFMGLGSAIMAQMYVAFFVQYTSIMPFFFFLVVLGIVVGVLGACCMRLPNSATKCLGLNVMDDATLAKGGGEPAMFKLPFNVGTVILFISVFFIIAMSFIENNLKLT</sequence>
<feature type="transmembrane region" description="Helical" evidence="1">
    <location>
        <begin position="12"/>
        <end position="34"/>
    </location>
</feature>
<dbReference type="AlphaFoldDB" id="A0A0A9X1K1"/>
<evidence type="ECO:0000313" key="3">
    <source>
        <dbReference type="EMBL" id="JAG13889.1"/>
    </source>
</evidence>
<keyword evidence="1" id="KW-1133">Transmembrane helix</keyword>
<organism evidence="3">
    <name type="scientific">Lygus hesperus</name>
    <name type="common">Western plant bug</name>
    <dbReference type="NCBI Taxonomy" id="30085"/>
    <lineage>
        <taxon>Eukaryota</taxon>
        <taxon>Metazoa</taxon>
        <taxon>Ecdysozoa</taxon>
        <taxon>Arthropoda</taxon>
        <taxon>Hexapoda</taxon>
        <taxon>Insecta</taxon>
        <taxon>Pterygota</taxon>
        <taxon>Neoptera</taxon>
        <taxon>Paraneoptera</taxon>
        <taxon>Hemiptera</taxon>
        <taxon>Heteroptera</taxon>
        <taxon>Panheteroptera</taxon>
        <taxon>Cimicomorpha</taxon>
        <taxon>Miridae</taxon>
        <taxon>Mirini</taxon>
        <taxon>Lygus</taxon>
    </lineage>
</organism>
<gene>
    <name evidence="3" type="ORF">CM83_9806</name>
    <name evidence="4" type="ORF">CM83_9810</name>
</gene>
<evidence type="ECO:0000256" key="1">
    <source>
        <dbReference type="SAM" id="Phobius"/>
    </source>
</evidence>